<dbReference type="Proteomes" id="UP000012160">
    <property type="component" value="Unassembled WGS sequence"/>
</dbReference>
<sequence length="41" mass="4626">MRTILLTEDEPGIRDTNERRIGDMKMNGQSYLGTFDSGHGI</sequence>
<organism evidence="1 2">
    <name type="scientific">Leptospira santarosai str. ZUN179</name>
    <dbReference type="NCBI Taxonomy" id="1049985"/>
    <lineage>
        <taxon>Bacteria</taxon>
        <taxon>Pseudomonadati</taxon>
        <taxon>Spirochaetota</taxon>
        <taxon>Spirochaetia</taxon>
        <taxon>Leptospirales</taxon>
        <taxon>Leptospiraceae</taxon>
        <taxon>Leptospira</taxon>
    </lineage>
</organism>
<accession>M6UJU9</accession>
<evidence type="ECO:0000313" key="2">
    <source>
        <dbReference type="Proteomes" id="UP000012160"/>
    </source>
</evidence>
<protein>
    <submittedName>
        <fullName evidence="1">Uncharacterized protein</fullName>
    </submittedName>
</protein>
<comment type="caution">
    <text evidence="1">The sequence shown here is derived from an EMBL/GenBank/DDBJ whole genome shotgun (WGS) entry which is preliminary data.</text>
</comment>
<evidence type="ECO:0000313" key="1">
    <source>
        <dbReference type="EMBL" id="EMO44830.1"/>
    </source>
</evidence>
<reference evidence="1 2" key="1">
    <citation type="submission" date="2013-01" db="EMBL/GenBank/DDBJ databases">
        <authorList>
            <person name="Harkins D.M."/>
            <person name="Durkin A.S."/>
            <person name="Brinkac L.M."/>
            <person name="Haft D.H."/>
            <person name="Selengut J.D."/>
            <person name="Sanka R."/>
            <person name="DePew J."/>
            <person name="Purushe J."/>
            <person name="Matthias M.A."/>
            <person name="Vinetz J.M."/>
            <person name="Sutton G.G."/>
            <person name="Nierman W.C."/>
            <person name="Fouts D.E."/>
        </authorList>
    </citation>
    <scope>NUCLEOTIDE SEQUENCE [LARGE SCALE GENOMIC DNA]</scope>
    <source>
        <strain evidence="1 2">ZUN179</strain>
    </source>
</reference>
<dbReference type="AlphaFoldDB" id="M6UJU9"/>
<proteinExistence type="predicted"/>
<dbReference type="EMBL" id="AHOQ02000038">
    <property type="protein sequence ID" value="EMO44830.1"/>
    <property type="molecule type" value="Genomic_DNA"/>
</dbReference>
<gene>
    <name evidence="1" type="ORF">LEP1GSC187_0144</name>
</gene>
<name>M6UJU9_9LEPT</name>